<dbReference type="EC" id="3.4.21.89" evidence="1"/>
<dbReference type="GO" id="GO:0004252">
    <property type="term" value="F:serine-type endopeptidase activity"/>
    <property type="evidence" value="ECO:0007669"/>
    <property type="project" value="UniProtKB-UniRule"/>
</dbReference>
<sequence length="151" mass="17897">MIFDKSIIDLFKNIVRKDGFIELPSVGYSMFPFIRKGDICRFVPCDPQTLKKGDVVLFHSESGQLIAHRFSHSNILENRRYYFFKGDTNLGFDQPVMDYHIIGKLTSIQRLNKGFSIENPFFKRWGKLMLVMPLISGILRRYLIWRRLFHF</sequence>
<dbReference type="AlphaFoldDB" id="A0A852T7R3"/>
<accession>A0A852T7R3</accession>
<dbReference type="InterPro" id="IPR001733">
    <property type="entry name" value="Peptidase_S26B"/>
</dbReference>
<dbReference type="EMBL" id="JACCBX010000001">
    <property type="protein sequence ID" value="NYE03876.1"/>
    <property type="molecule type" value="Genomic_DNA"/>
</dbReference>
<name>A0A852T7R3_9BACI</name>
<organism evidence="2 3">
    <name type="scientific">Neobacillus niacini</name>
    <dbReference type="NCBI Taxonomy" id="86668"/>
    <lineage>
        <taxon>Bacteria</taxon>
        <taxon>Bacillati</taxon>
        <taxon>Bacillota</taxon>
        <taxon>Bacilli</taxon>
        <taxon>Bacillales</taxon>
        <taxon>Bacillaceae</taxon>
        <taxon>Neobacillus</taxon>
    </lineage>
</organism>
<dbReference type="GO" id="GO:0006465">
    <property type="term" value="P:signal peptide processing"/>
    <property type="evidence" value="ECO:0007669"/>
    <property type="project" value="UniProtKB-UniRule"/>
</dbReference>
<evidence type="ECO:0000256" key="1">
    <source>
        <dbReference type="NCBIfam" id="TIGR02228"/>
    </source>
</evidence>
<reference evidence="3" key="2">
    <citation type="submission" date="2020-08" db="EMBL/GenBank/DDBJ databases">
        <title>The Agave Microbiome: Exploring the role of microbial communities in plant adaptations to desert environments.</title>
        <authorList>
            <person name="Partida-Martinez L.P."/>
        </authorList>
    </citation>
    <scope>NUCLEOTIDE SEQUENCE [LARGE SCALE GENOMIC DNA]</scope>
    <source>
        <strain evidence="3">AT2.8</strain>
    </source>
</reference>
<reference evidence="3" key="1">
    <citation type="submission" date="2020-07" db="EMBL/GenBank/DDBJ databases">
        <authorList>
            <person name="Partida-Martinez L."/>
            <person name="Huntemann M."/>
            <person name="Clum A."/>
            <person name="Wang J."/>
            <person name="Palaniappan K."/>
            <person name="Ritter S."/>
            <person name="Chen I.-M."/>
            <person name="Stamatis D."/>
            <person name="Reddy T."/>
            <person name="O'Malley R."/>
            <person name="Daum C."/>
            <person name="Shapiro N."/>
            <person name="Ivanova N."/>
            <person name="Kyrpides N."/>
            <person name="Woyke T."/>
        </authorList>
    </citation>
    <scope>NUCLEOTIDE SEQUENCE [LARGE SCALE GENOMIC DNA]</scope>
    <source>
        <strain evidence="3">AT2.8</strain>
    </source>
</reference>
<evidence type="ECO:0000313" key="2">
    <source>
        <dbReference type="EMBL" id="NYE03876.1"/>
    </source>
</evidence>
<gene>
    <name evidence="2" type="ORF">F4694_000595</name>
</gene>
<keyword evidence="2" id="KW-0378">Hydrolase</keyword>
<protein>
    <recommendedName>
        <fullName evidence="1">Signal peptidase I</fullName>
        <ecNumber evidence="1">3.4.21.89</ecNumber>
    </recommendedName>
</protein>
<proteinExistence type="predicted"/>
<evidence type="ECO:0000313" key="3">
    <source>
        <dbReference type="Proteomes" id="UP000548423"/>
    </source>
</evidence>
<dbReference type="GO" id="GO:0009003">
    <property type="term" value="F:signal peptidase activity"/>
    <property type="evidence" value="ECO:0007669"/>
    <property type="project" value="UniProtKB-EC"/>
</dbReference>
<comment type="caution">
    <text evidence="2">The sequence shown here is derived from an EMBL/GenBank/DDBJ whole genome shotgun (WGS) entry which is preliminary data.</text>
</comment>
<dbReference type="Proteomes" id="UP000548423">
    <property type="component" value="Unassembled WGS sequence"/>
</dbReference>
<dbReference type="CDD" id="cd06462">
    <property type="entry name" value="Peptidase_S24_S26"/>
    <property type="match status" value="1"/>
</dbReference>
<dbReference type="GO" id="GO:0016020">
    <property type="term" value="C:membrane"/>
    <property type="evidence" value="ECO:0007669"/>
    <property type="project" value="UniProtKB-UniRule"/>
</dbReference>
<dbReference type="NCBIfam" id="TIGR02228">
    <property type="entry name" value="sigpep_I_arch"/>
    <property type="match status" value="1"/>
</dbReference>